<protein>
    <submittedName>
        <fullName evidence="2">Uncharacterized protein K02A2.6</fullName>
    </submittedName>
</protein>
<dbReference type="PANTHER" id="PTHR37984:SF7">
    <property type="entry name" value="INTEGRASE CATALYTIC DOMAIN-CONTAINING PROTEIN"/>
    <property type="match status" value="1"/>
</dbReference>
<dbReference type="SUPFAM" id="SSF53098">
    <property type="entry name" value="Ribonuclease H-like"/>
    <property type="match status" value="1"/>
</dbReference>
<evidence type="ECO:0000256" key="1">
    <source>
        <dbReference type="SAM" id="MobiDB-lite"/>
    </source>
</evidence>
<evidence type="ECO:0000313" key="3">
    <source>
        <dbReference type="Proteomes" id="UP000078492"/>
    </source>
</evidence>
<sequence>TSSPRYPQSNGLAERFVGTIKQMLKKCENDGKDIYLALLEYRNTPISDKIPSPTELMFGRKTRSILPTMFKDSCERTKQLLDERRSVHKKYYNRSTKDLRPLKLGDQVLVRKEMRTPLQPAQIIDTCDRPRSYKLAVQDGSTVERNRRHIYTAPHTQKPLLCNPEMEDGPSPISDCNTTNNVNDTNAGPHKEQNVN</sequence>
<dbReference type="InterPro" id="IPR012337">
    <property type="entry name" value="RNaseH-like_sf"/>
</dbReference>
<organism evidence="2 3">
    <name type="scientific">Trachymyrmex cornetzi</name>
    <dbReference type="NCBI Taxonomy" id="471704"/>
    <lineage>
        <taxon>Eukaryota</taxon>
        <taxon>Metazoa</taxon>
        <taxon>Ecdysozoa</taxon>
        <taxon>Arthropoda</taxon>
        <taxon>Hexapoda</taxon>
        <taxon>Insecta</taxon>
        <taxon>Pterygota</taxon>
        <taxon>Neoptera</taxon>
        <taxon>Endopterygota</taxon>
        <taxon>Hymenoptera</taxon>
        <taxon>Apocrita</taxon>
        <taxon>Aculeata</taxon>
        <taxon>Formicoidea</taxon>
        <taxon>Formicidae</taxon>
        <taxon>Myrmicinae</taxon>
        <taxon>Trachymyrmex</taxon>
    </lineage>
</organism>
<feature type="non-terminal residue" evidence="2">
    <location>
        <position position="1"/>
    </location>
</feature>
<evidence type="ECO:0000313" key="2">
    <source>
        <dbReference type="EMBL" id="KYN29035.1"/>
    </source>
</evidence>
<name>A0A151JPH5_9HYME</name>
<dbReference type="GO" id="GO:0003676">
    <property type="term" value="F:nucleic acid binding"/>
    <property type="evidence" value="ECO:0007669"/>
    <property type="project" value="InterPro"/>
</dbReference>
<dbReference type="STRING" id="471704.A0A151JPH5"/>
<dbReference type="Proteomes" id="UP000078492">
    <property type="component" value="Unassembled WGS sequence"/>
</dbReference>
<accession>A0A151JPH5</accession>
<feature type="compositionally biased region" description="Low complexity" evidence="1">
    <location>
        <begin position="177"/>
        <end position="186"/>
    </location>
</feature>
<dbReference type="AlphaFoldDB" id="A0A151JPH5"/>
<feature type="region of interest" description="Disordered" evidence="1">
    <location>
        <begin position="159"/>
        <end position="196"/>
    </location>
</feature>
<proteinExistence type="predicted"/>
<gene>
    <name evidence="2" type="ORF">ALC57_01543</name>
</gene>
<dbReference type="EMBL" id="KQ978723">
    <property type="protein sequence ID" value="KYN29035.1"/>
    <property type="molecule type" value="Genomic_DNA"/>
</dbReference>
<dbReference type="Gene3D" id="3.30.420.10">
    <property type="entry name" value="Ribonuclease H-like superfamily/Ribonuclease H"/>
    <property type="match status" value="1"/>
</dbReference>
<dbReference type="InterPro" id="IPR036397">
    <property type="entry name" value="RNaseH_sf"/>
</dbReference>
<dbReference type="PANTHER" id="PTHR37984">
    <property type="entry name" value="PROTEIN CBG26694"/>
    <property type="match status" value="1"/>
</dbReference>
<keyword evidence="3" id="KW-1185">Reference proteome</keyword>
<reference evidence="2 3" key="1">
    <citation type="submission" date="2015-09" db="EMBL/GenBank/DDBJ databases">
        <title>Trachymyrmex cornetzi WGS genome.</title>
        <authorList>
            <person name="Nygaard S."/>
            <person name="Hu H."/>
            <person name="Boomsma J."/>
            <person name="Zhang G."/>
        </authorList>
    </citation>
    <scope>NUCLEOTIDE SEQUENCE [LARGE SCALE GENOMIC DNA]</scope>
    <source>
        <strain evidence="2">Tcor2-1</strain>
        <tissue evidence="2">Whole body</tissue>
    </source>
</reference>
<dbReference type="InterPro" id="IPR050951">
    <property type="entry name" value="Retrovirus_Pol_polyprotein"/>
</dbReference>